<name>A0AAW2WL84_9LAMI</name>
<proteinExistence type="inferred from homology"/>
<evidence type="ECO:0000256" key="1">
    <source>
        <dbReference type="ARBA" id="ARBA00004141"/>
    </source>
</evidence>
<evidence type="ECO:0000256" key="4">
    <source>
        <dbReference type="ARBA" id="ARBA00022692"/>
    </source>
</evidence>
<dbReference type="InterPro" id="IPR030182">
    <property type="entry name" value="PUP_plant"/>
</dbReference>
<keyword evidence="6 7" id="KW-0472">Membrane</keyword>
<dbReference type="GO" id="GO:0005345">
    <property type="term" value="F:purine nucleobase transmembrane transporter activity"/>
    <property type="evidence" value="ECO:0007669"/>
    <property type="project" value="UniProtKB-UniRule"/>
</dbReference>
<dbReference type="EMBL" id="JACGWN010000007">
    <property type="protein sequence ID" value="KAL0442557.1"/>
    <property type="molecule type" value="Genomic_DNA"/>
</dbReference>
<comment type="subcellular location">
    <subcellularLocation>
        <location evidence="1 7">Membrane</location>
        <topology evidence="1 7">Multi-pass membrane protein</topology>
    </subcellularLocation>
</comment>
<comment type="similarity">
    <text evidence="2 7">Belongs to the purine permeases (TC 2.A.7.14) family.</text>
</comment>
<dbReference type="InterPro" id="IPR037185">
    <property type="entry name" value="EmrE-like"/>
</dbReference>
<feature type="transmembrane region" description="Helical" evidence="7">
    <location>
        <begin position="35"/>
        <end position="57"/>
    </location>
</feature>
<keyword evidence="4 7" id="KW-0812">Transmembrane</keyword>
<evidence type="ECO:0000256" key="5">
    <source>
        <dbReference type="ARBA" id="ARBA00022989"/>
    </source>
</evidence>
<feature type="transmembrane region" description="Helical" evidence="7">
    <location>
        <begin position="137"/>
        <end position="156"/>
    </location>
</feature>
<feature type="transmembrane region" description="Helical" evidence="7">
    <location>
        <begin position="194"/>
        <end position="211"/>
    </location>
</feature>
<dbReference type="SUPFAM" id="SSF103481">
    <property type="entry name" value="Multidrug resistance efflux transporter EmrE"/>
    <property type="match status" value="1"/>
</dbReference>
<comment type="caution">
    <text evidence="7">Lacks conserved residue(s) required for the propagation of feature annotation.</text>
</comment>
<evidence type="ECO:0000256" key="7">
    <source>
        <dbReference type="RuleBase" id="RU368015"/>
    </source>
</evidence>
<evidence type="ECO:0000256" key="2">
    <source>
        <dbReference type="ARBA" id="ARBA00006213"/>
    </source>
</evidence>
<reference evidence="8" key="1">
    <citation type="submission" date="2020-06" db="EMBL/GenBank/DDBJ databases">
        <authorList>
            <person name="Li T."/>
            <person name="Hu X."/>
            <person name="Zhang T."/>
            <person name="Song X."/>
            <person name="Zhang H."/>
            <person name="Dai N."/>
            <person name="Sheng W."/>
            <person name="Hou X."/>
            <person name="Wei L."/>
        </authorList>
    </citation>
    <scope>NUCLEOTIDE SEQUENCE</scope>
    <source>
        <strain evidence="8">KEN1</strain>
        <tissue evidence="8">Leaf</tissue>
    </source>
</reference>
<evidence type="ECO:0000256" key="6">
    <source>
        <dbReference type="ARBA" id="ARBA00023136"/>
    </source>
</evidence>
<accession>A0AAW2WL84</accession>
<dbReference type="Pfam" id="PF16913">
    <property type="entry name" value="PUNUT"/>
    <property type="match status" value="1"/>
</dbReference>
<keyword evidence="3 7" id="KW-0813">Transport</keyword>
<dbReference type="PANTHER" id="PTHR31376:SF17">
    <property type="entry name" value="PURINE PERMEASE 21-RELATED"/>
    <property type="match status" value="1"/>
</dbReference>
<dbReference type="PANTHER" id="PTHR31376">
    <property type="entry name" value="OS09G0467300 PROTEIN-RELATED"/>
    <property type="match status" value="1"/>
</dbReference>
<feature type="transmembrane region" description="Helical" evidence="7">
    <location>
        <begin position="163"/>
        <end position="182"/>
    </location>
</feature>
<keyword evidence="5 7" id="KW-1133">Transmembrane helix</keyword>
<feature type="transmembrane region" description="Helical" evidence="7">
    <location>
        <begin position="109"/>
        <end position="131"/>
    </location>
</feature>
<organism evidence="8">
    <name type="scientific">Sesamum latifolium</name>
    <dbReference type="NCBI Taxonomy" id="2727402"/>
    <lineage>
        <taxon>Eukaryota</taxon>
        <taxon>Viridiplantae</taxon>
        <taxon>Streptophyta</taxon>
        <taxon>Embryophyta</taxon>
        <taxon>Tracheophyta</taxon>
        <taxon>Spermatophyta</taxon>
        <taxon>Magnoliopsida</taxon>
        <taxon>eudicotyledons</taxon>
        <taxon>Gunneridae</taxon>
        <taxon>Pentapetalae</taxon>
        <taxon>asterids</taxon>
        <taxon>lamiids</taxon>
        <taxon>Lamiales</taxon>
        <taxon>Pedaliaceae</taxon>
        <taxon>Sesamum</taxon>
    </lineage>
</organism>
<dbReference type="GO" id="GO:0015211">
    <property type="term" value="F:purine nucleoside transmembrane transporter activity"/>
    <property type="evidence" value="ECO:0007669"/>
    <property type="project" value="UniProtKB-UniRule"/>
</dbReference>
<dbReference type="AlphaFoldDB" id="A0AAW2WL84"/>
<feature type="transmembrane region" description="Helical" evidence="7">
    <location>
        <begin position="69"/>
        <end position="88"/>
    </location>
</feature>
<feature type="transmembrane region" description="Helical" evidence="7">
    <location>
        <begin position="231"/>
        <end position="251"/>
    </location>
</feature>
<reference evidence="8" key="2">
    <citation type="journal article" date="2024" name="Plant">
        <title>Genomic evolution and insights into agronomic trait innovations of Sesamum species.</title>
        <authorList>
            <person name="Miao H."/>
            <person name="Wang L."/>
            <person name="Qu L."/>
            <person name="Liu H."/>
            <person name="Sun Y."/>
            <person name="Le M."/>
            <person name="Wang Q."/>
            <person name="Wei S."/>
            <person name="Zheng Y."/>
            <person name="Lin W."/>
            <person name="Duan Y."/>
            <person name="Cao H."/>
            <person name="Xiong S."/>
            <person name="Wang X."/>
            <person name="Wei L."/>
            <person name="Li C."/>
            <person name="Ma Q."/>
            <person name="Ju M."/>
            <person name="Zhao R."/>
            <person name="Li G."/>
            <person name="Mu C."/>
            <person name="Tian Q."/>
            <person name="Mei H."/>
            <person name="Zhang T."/>
            <person name="Gao T."/>
            <person name="Zhang H."/>
        </authorList>
    </citation>
    <scope>NUCLEOTIDE SEQUENCE</scope>
    <source>
        <strain evidence="8">KEN1</strain>
    </source>
</reference>
<feature type="transmembrane region" description="Helical" evidence="7">
    <location>
        <begin position="301"/>
        <end position="322"/>
    </location>
</feature>
<sequence length="412" mass="45415">MDLPVQEIKETNSDHPEIGNVSLKRIFPLLKQHKMWFQMVIYSLLVLSGQSAATLLGRLYYEKGGKSKYMAALVQSAGFPILLPFLYIAARNNPTIQQTSSSKNLALPALYICFGTFLAFDCMLYAVGLMYLPVSTFSLICSSQLGFNAFFSYFLNSQKLTPLIVNSIVLLTLSTVLLVLQSDSSTGAAIEGKYTLGFICTLTGAAGYAFLLSAEQLAYGKVLKRQTMKEILNVIFYESMVTTCALLVGLFGSGEWRSLKNEMEGFQLGKISYAMILVSAALAWQVFAIGMVSLMLKISSLFANVVSTMNVPVVPVLAVVVFQDKMSGLKIVAMLLAVWGSLSHVYQQYLDDVKSRAEIAVAPPMQVIATPPYGNEHYKQQILLLEKLGESSLSRRISGDFAEFHHFPPFNL</sequence>
<comment type="caution">
    <text evidence="8">The sequence shown here is derived from an EMBL/GenBank/DDBJ whole genome shotgun (WGS) entry which is preliminary data.</text>
</comment>
<feature type="transmembrane region" description="Helical" evidence="7">
    <location>
        <begin position="271"/>
        <end position="294"/>
    </location>
</feature>
<evidence type="ECO:0000313" key="8">
    <source>
        <dbReference type="EMBL" id="KAL0442557.1"/>
    </source>
</evidence>
<dbReference type="GO" id="GO:0016020">
    <property type="term" value="C:membrane"/>
    <property type="evidence" value="ECO:0007669"/>
    <property type="project" value="UniProtKB-SubCell"/>
</dbReference>
<evidence type="ECO:0000256" key="3">
    <source>
        <dbReference type="ARBA" id="ARBA00022448"/>
    </source>
</evidence>
<protein>
    <recommendedName>
        <fullName evidence="7">Probable purine permease</fullName>
    </recommendedName>
</protein>
<gene>
    <name evidence="8" type="ORF">Slati_1978400</name>
</gene>